<dbReference type="Proteomes" id="UP001054837">
    <property type="component" value="Unassembled WGS sequence"/>
</dbReference>
<proteinExistence type="predicted"/>
<reference evidence="2 3" key="1">
    <citation type="submission" date="2021-06" db="EMBL/GenBank/DDBJ databases">
        <title>Caerostris darwini draft genome.</title>
        <authorList>
            <person name="Kono N."/>
            <person name="Arakawa K."/>
        </authorList>
    </citation>
    <scope>NUCLEOTIDE SEQUENCE [LARGE SCALE GENOMIC DNA]</scope>
</reference>
<evidence type="ECO:0000313" key="2">
    <source>
        <dbReference type="EMBL" id="GIY36832.1"/>
    </source>
</evidence>
<dbReference type="EMBL" id="BPLQ01008371">
    <property type="protein sequence ID" value="GIY36832.1"/>
    <property type="molecule type" value="Genomic_DNA"/>
</dbReference>
<comment type="caution">
    <text evidence="2">The sequence shown here is derived from an EMBL/GenBank/DDBJ whole genome shotgun (WGS) entry which is preliminary data.</text>
</comment>
<organism evidence="2 3">
    <name type="scientific">Caerostris darwini</name>
    <dbReference type="NCBI Taxonomy" id="1538125"/>
    <lineage>
        <taxon>Eukaryota</taxon>
        <taxon>Metazoa</taxon>
        <taxon>Ecdysozoa</taxon>
        <taxon>Arthropoda</taxon>
        <taxon>Chelicerata</taxon>
        <taxon>Arachnida</taxon>
        <taxon>Araneae</taxon>
        <taxon>Araneomorphae</taxon>
        <taxon>Entelegynae</taxon>
        <taxon>Araneoidea</taxon>
        <taxon>Araneidae</taxon>
        <taxon>Caerostris</taxon>
    </lineage>
</organism>
<evidence type="ECO:0000313" key="3">
    <source>
        <dbReference type="Proteomes" id="UP001054837"/>
    </source>
</evidence>
<gene>
    <name evidence="2" type="ORF">CDAR_416351</name>
</gene>
<evidence type="ECO:0000256" key="1">
    <source>
        <dbReference type="SAM" id="MobiDB-lite"/>
    </source>
</evidence>
<protein>
    <submittedName>
        <fullName evidence="2">Uncharacterized protein</fullName>
    </submittedName>
</protein>
<name>A0AAV4STV0_9ARAC</name>
<dbReference type="AlphaFoldDB" id="A0AAV4STV0"/>
<feature type="compositionally biased region" description="Basic and acidic residues" evidence="1">
    <location>
        <begin position="15"/>
        <end position="29"/>
    </location>
</feature>
<feature type="region of interest" description="Disordered" evidence="1">
    <location>
        <begin position="1"/>
        <end position="29"/>
    </location>
</feature>
<accession>A0AAV4STV0</accession>
<keyword evidence="3" id="KW-1185">Reference proteome</keyword>
<sequence>MYFPTKLSCQTHHNSTLEHEHKKPHPEKCTYSRSSIQDEFFTMYGNDIHDTGNSEEMRPSTFNASEDCVKYDSIVQTKSLSVGGQQSFIHLFMNTEWHETSL</sequence>